<evidence type="ECO:0000313" key="2">
    <source>
        <dbReference type="EMBL" id="KAB2597582.1"/>
    </source>
</evidence>
<name>A0A5N5F8R5_9ROSA</name>
<dbReference type="EMBL" id="SMOL01000768">
    <property type="protein sequence ID" value="KAB2597582.1"/>
    <property type="molecule type" value="Genomic_DNA"/>
</dbReference>
<dbReference type="InterPro" id="IPR012337">
    <property type="entry name" value="RNaseH-like_sf"/>
</dbReference>
<dbReference type="CDD" id="cd06222">
    <property type="entry name" value="RNase_H_like"/>
    <property type="match status" value="1"/>
</dbReference>
<dbReference type="InterPro" id="IPR044730">
    <property type="entry name" value="RNase_H-like_dom_plant"/>
</dbReference>
<dbReference type="InterPro" id="IPR036397">
    <property type="entry name" value="RNaseH_sf"/>
</dbReference>
<comment type="caution">
    <text evidence="2">The sequence shown here is derived from an EMBL/GenBank/DDBJ whole genome shotgun (WGS) entry which is preliminary data.</text>
</comment>
<dbReference type="Gene3D" id="3.30.420.10">
    <property type="entry name" value="Ribonuclease H-like superfamily/Ribonuclease H"/>
    <property type="match status" value="1"/>
</dbReference>
<feature type="domain" description="RNase H type-1" evidence="1">
    <location>
        <begin position="52"/>
        <end position="156"/>
    </location>
</feature>
<keyword evidence="3" id="KW-1185">Reference proteome</keyword>
<dbReference type="PANTHER" id="PTHR47723:SF23">
    <property type="entry name" value="REVERSE TRANSCRIPTASE-LIKE PROTEIN"/>
    <property type="match status" value="1"/>
</dbReference>
<proteinExistence type="predicted"/>
<sequence>MTTVNDYFKENSGHLEEAKAVAEENMIKWQCPMSPYIKINFVDSVSNSVVAEGFVIRNWDSKPILVGAMNLGSVTINVVEALALREALIWARRRNLKYAFVEGDSKLVINAVRGACDVPWNLRSIIEDIRWCAINFQDIKWRHIFRETNFVADAIAYVGLKRKELCIWDACLPMEAKLVFLFDCNAYGYVRGSSL</sequence>
<dbReference type="Pfam" id="PF13456">
    <property type="entry name" value="RVT_3"/>
    <property type="match status" value="1"/>
</dbReference>
<dbReference type="Proteomes" id="UP000327157">
    <property type="component" value="Chromosome 1"/>
</dbReference>
<dbReference type="GO" id="GO:0004523">
    <property type="term" value="F:RNA-DNA hybrid ribonuclease activity"/>
    <property type="evidence" value="ECO:0007669"/>
    <property type="project" value="InterPro"/>
</dbReference>
<protein>
    <recommendedName>
        <fullName evidence="1">RNase H type-1 domain-containing protein</fullName>
    </recommendedName>
</protein>
<reference evidence="2 3" key="1">
    <citation type="submission" date="2019-09" db="EMBL/GenBank/DDBJ databases">
        <authorList>
            <person name="Ou C."/>
        </authorList>
    </citation>
    <scope>NUCLEOTIDE SEQUENCE [LARGE SCALE GENOMIC DNA]</scope>
    <source>
        <strain evidence="2">S2</strain>
        <tissue evidence="2">Leaf</tissue>
    </source>
</reference>
<dbReference type="AlphaFoldDB" id="A0A5N5F8R5"/>
<reference evidence="2 3" key="3">
    <citation type="submission" date="2019-11" db="EMBL/GenBank/DDBJ databases">
        <title>A de novo genome assembly of a pear dwarfing rootstock.</title>
        <authorList>
            <person name="Wang F."/>
            <person name="Wang J."/>
            <person name="Li S."/>
            <person name="Zhang Y."/>
            <person name="Fang M."/>
            <person name="Ma L."/>
            <person name="Zhao Y."/>
            <person name="Jiang S."/>
        </authorList>
    </citation>
    <scope>NUCLEOTIDE SEQUENCE [LARGE SCALE GENOMIC DNA]</scope>
    <source>
        <strain evidence="2">S2</strain>
        <tissue evidence="2">Leaf</tissue>
    </source>
</reference>
<reference evidence="3" key="2">
    <citation type="submission" date="2019-10" db="EMBL/GenBank/DDBJ databases">
        <title>A de novo genome assembly of a pear dwarfing rootstock.</title>
        <authorList>
            <person name="Wang F."/>
            <person name="Wang J."/>
            <person name="Li S."/>
            <person name="Zhang Y."/>
            <person name="Fang M."/>
            <person name="Ma L."/>
            <person name="Zhao Y."/>
            <person name="Jiang S."/>
        </authorList>
    </citation>
    <scope>NUCLEOTIDE SEQUENCE [LARGE SCALE GENOMIC DNA]</scope>
</reference>
<evidence type="ECO:0000259" key="1">
    <source>
        <dbReference type="Pfam" id="PF13456"/>
    </source>
</evidence>
<dbReference type="GO" id="GO:0003676">
    <property type="term" value="F:nucleic acid binding"/>
    <property type="evidence" value="ECO:0007669"/>
    <property type="project" value="InterPro"/>
</dbReference>
<gene>
    <name evidence="2" type="ORF">D8674_000502</name>
</gene>
<organism evidence="2 3">
    <name type="scientific">Pyrus ussuriensis x Pyrus communis</name>
    <dbReference type="NCBI Taxonomy" id="2448454"/>
    <lineage>
        <taxon>Eukaryota</taxon>
        <taxon>Viridiplantae</taxon>
        <taxon>Streptophyta</taxon>
        <taxon>Embryophyta</taxon>
        <taxon>Tracheophyta</taxon>
        <taxon>Spermatophyta</taxon>
        <taxon>Magnoliopsida</taxon>
        <taxon>eudicotyledons</taxon>
        <taxon>Gunneridae</taxon>
        <taxon>Pentapetalae</taxon>
        <taxon>rosids</taxon>
        <taxon>fabids</taxon>
        <taxon>Rosales</taxon>
        <taxon>Rosaceae</taxon>
        <taxon>Amygdaloideae</taxon>
        <taxon>Maleae</taxon>
        <taxon>Pyrus</taxon>
    </lineage>
</organism>
<dbReference type="PANTHER" id="PTHR47723">
    <property type="entry name" value="OS05G0353850 PROTEIN"/>
    <property type="match status" value="1"/>
</dbReference>
<evidence type="ECO:0000313" key="3">
    <source>
        <dbReference type="Proteomes" id="UP000327157"/>
    </source>
</evidence>
<dbReference type="OrthoDB" id="1166192at2759"/>
<dbReference type="SUPFAM" id="SSF53098">
    <property type="entry name" value="Ribonuclease H-like"/>
    <property type="match status" value="1"/>
</dbReference>
<dbReference type="InterPro" id="IPR053151">
    <property type="entry name" value="RNase_H-like"/>
</dbReference>
<accession>A0A5N5F8R5</accession>
<dbReference type="InterPro" id="IPR002156">
    <property type="entry name" value="RNaseH_domain"/>
</dbReference>